<dbReference type="PANTHER" id="PTHR43459:SF1">
    <property type="entry name" value="EG:BACN32G11.4 PROTEIN"/>
    <property type="match status" value="1"/>
</dbReference>
<dbReference type="PROSITE" id="PS00166">
    <property type="entry name" value="ENOYL_COA_HYDRATASE"/>
    <property type="match status" value="1"/>
</dbReference>
<dbReference type="InterPro" id="IPR014748">
    <property type="entry name" value="Enoyl-CoA_hydra_C"/>
</dbReference>
<comment type="caution">
    <text evidence="3">The sequence shown here is derived from an EMBL/GenBank/DDBJ whole genome shotgun (WGS) entry which is preliminary data.</text>
</comment>
<evidence type="ECO:0000313" key="4">
    <source>
        <dbReference type="Proteomes" id="UP001226720"/>
    </source>
</evidence>
<protein>
    <submittedName>
        <fullName evidence="3">2-(1,2-epoxy-1,2-dihydrophenyl)acetyl-CoA isomerase</fullName>
        <ecNumber evidence="3">5.3.3.18</ecNumber>
    </submittedName>
</protein>
<dbReference type="Proteomes" id="UP001226720">
    <property type="component" value="Unassembled WGS sequence"/>
</dbReference>
<organism evidence="3 4">
    <name type="scientific">Guptibacillus hwajinpoensis</name>
    <dbReference type="NCBI Taxonomy" id="208199"/>
    <lineage>
        <taxon>Bacteria</taxon>
        <taxon>Bacillati</taxon>
        <taxon>Bacillota</taxon>
        <taxon>Bacilli</taxon>
        <taxon>Bacillales</taxon>
        <taxon>Guptibacillaceae</taxon>
        <taxon>Guptibacillus</taxon>
    </lineage>
</organism>
<keyword evidence="4" id="KW-1185">Reference proteome</keyword>
<dbReference type="EMBL" id="JAUSWM010000009">
    <property type="protein sequence ID" value="MDQ0484627.1"/>
    <property type="molecule type" value="Genomic_DNA"/>
</dbReference>
<evidence type="ECO:0000256" key="1">
    <source>
        <dbReference type="ARBA" id="ARBA00005254"/>
    </source>
</evidence>
<dbReference type="Gene3D" id="1.10.12.10">
    <property type="entry name" value="Lyase 2-enoyl-coa Hydratase, Chain A, domain 2"/>
    <property type="match status" value="1"/>
</dbReference>
<sequence>MMFETIEYEVKDHVSWIRLNRPDKLNAFTFKMNQEVTEAIQKATNDQDVRCIVVTGNGRAFCSGQDLNGVEEGLDHGEMLRTAYNPMIKQIVSSSKPIVAAVNGVAAGAGMSLALACDFRLAHERASFIEAFVHVGLVPDSGSTYFLPRLVGHAKALELAMLGEKVSAAEAKELGLVNQLIINEQWEKGIVEFASRLAALPPKSISLIKQSFSVSFDQSLDQVLDMEADAQREAGRTNDHAEGIKAFAEKRKPVFQGS</sequence>
<proteinExistence type="inferred from homology"/>
<dbReference type="Gene3D" id="3.90.226.10">
    <property type="entry name" value="2-enoyl-CoA Hydratase, Chain A, domain 1"/>
    <property type="match status" value="1"/>
</dbReference>
<gene>
    <name evidence="3" type="ORF">QO000_003613</name>
</gene>
<dbReference type="InterPro" id="IPR018376">
    <property type="entry name" value="Enoyl-CoA_hyd/isom_CS"/>
</dbReference>
<dbReference type="SUPFAM" id="SSF52096">
    <property type="entry name" value="ClpP/crotonase"/>
    <property type="match status" value="1"/>
</dbReference>
<keyword evidence="3" id="KW-0413">Isomerase</keyword>
<evidence type="ECO:0000256" key="2">
    <source>
        <dbReference type="RuleBase" id="RU003707"/>
    </source>
</evidence>
<dbReference type="PANTHER" id="PTHR43459">
    <property type="entry name" value="ENOYL-COA HYDRATASE"/>
    <property type="match status" value="1"/>
</dbReference>
<comment type="similarity">
    <text evidence="1 2">Belongs to the enoyl-CoA hydratase/isomerase family.</text>
</comment>
<accession>A0ABU0K5I1</accession>
<reference evidence="3" key="1">
    <citation type="submission" date="2023-07" db="EMBL/GenBank/DDBJ databases">
        <title>Genomic Encyclopedia of Type Strains, Phase IV (KMG-IV): sequencing the most valuable type-strain genomes for metagenomic binning, comparative biology and taxonomic classification.</title>
        <authorList>
            <person name="Goeker M."/>
        </authorList>
    </citation>
    <scope>NUCLEOTIDE SEQUENCE [LARGE SCALE GENOMIC DNA]</scope>
    <source>
        <strain evidence="3">JSM 076093</strain>
    </source>
</reference>
<dbReference type="CDD" id="cd06558">
    <property type="entry name" value="crotonase-like"/>
    <property type="match status" value="1"/>
</dbReference>
<evidence type="ECO:0000313" key="3">
    <source>
        <dbReference type="EMBL" id="MDQ0484627.1"/>
    </source>
</evidence>
<dbReference type="InterPro" id="IPR029045">
    <property type="entry name" value="ClpP/crotonase-like_dom_sf"/>
</dbReference>
<name>A0ABU0K5I1_9BACL</name>
<dbReference type="Pfam" id="PF00378">
    <property type="entry name" value="ECH_1"/>
    <property type="match status" value="1"/>
</dbReference>
<dbReference type="EC" id="5.3.3.18" evidence="3"/>
<dbReference type="GO" id="GO:0016853">
    <property type="term" value="F:isomerase activity"/>
    <property type="evidence" value="ECO:0007669"/>
    <property type="project" value="UniProtKB-KW"/>
</dbReference>
<dbReference type="InterPro" id="IPR001753">
    <property type="entry name" value="Enoyl-CoA_hydra/iso"/>
</dbReference>